<comment type="caution">
    <text evidence="2">The sequence shown here is derived from an EMBL/GenBank/DDBJ whole genome shotgun (WGS) entry which is preliminary data.</text>
</comment>
<dbReference type="Pfam" id="PF06983">
    <property type="entry name" value="3-dmu-9_3-mt"/>
    <property type="match status" value="2"/>
</dbReference>
<gene>
    <name evidence="2" type="ORF">A7979_02425</name>
</gene>
<dbReference type="InterPro" id="IPR028973">
    <property type="entry name" value="PhnB-like"/>
</dbReference>
<dbReference type="AlphaFoldDB" id="A0A1Y1RPN3"/>
<dbReference type="InterPro" id="IPR029068">
    <property type="entry name" value="Glyas_Bleomycin-R_OHBP_Dase"/>
</dbReference>
<feature type="domain" description="PhnB-like" evidence="1">
    <location>
        <begin position="151"/>
        <end position="260"/>
    </location>
</feature>
<protein>
    <recommendedName>
        <fullName evidence="1">PhnB-like domain-containing protein</fullName>
    </recommendedName>
</protein>
<evidence type="ECO:0000313" key="3">
    <source>
        <dbReference type="Proteomes" id="UP000192359"/>
    </source>
</evidence>
<sequence length="292" mass="31665">MQKIVPFIWSAGKAEQMIDLYSAAFGATVASSQTYPDDMPAERADFAGQLMSVDLNVRGLMLGIINADDTYTPNPSISLMMNFDPAAGGDARQELEAAHAALMAAGATELMPLGSYDFSDYYAWVQDPFGVSWQLMLTNPAGEPRPAALPAIMFTRGNQAMVFTEKLLELFPGSEMGNRILMPGTDDQVLFSDANIAGDWIMITDGGSGHEFTFSGGVSLLVRATDQQEIDGLWRALSAVPEKERCGWCIDEYGISWQVVPENLDELLASPGARGAFMRMGKIDIAQLQAAR</sequence>
<feature type="domain" description="PhnB-like" evidence="1">
    <location>
        <begin position="2"/>
        <end position="135"/>
    </location>
</feature>
<keyword evidence="3" id="KW-1185">Reference proteome</keyword>
<dbReference type="EMBL" id="LXWF01000022">
    <property type="protein sequence ID" value="ORC18873.1"/>
    <property type="molecule type" value="Genomic_DNA"/>
</dbReference>
<evidence type="ECO:0000259" key="1">
    <source>
        <dbReference type="Pfam" id="PF06983"/>
    </source>
</evidence>
<organism evidence="2 3">
    <name type="scientific">Rothia nasimurium</name>
    <dbReference type="NCBI Taxonomy" id="85336"/>
    <lineage>
        <taxon>Bacteria</taxon>
        <taxon>Bacillati</taxon>
        <taxon>Actinomycetota</taxon>
        <taxon>Actinomycetes</taxon>
        <taxon>Micrococcales</taxon>
        <taxon>Micrococcaceae</taxon>
        <taxon>Rothia</taxon>
    </lineage>
</organism>
<dbReference type="SUPFAM" id="SSF54593">
    <property type="entry name" value="Glyoxalase/Bleomycin resistance protein/Dihydroxybiphenyl dioxygenase"/>
    <property type="match status" value="2"/>
</dbReference>
<dbReference type="PANTHER" id="PTHR33990">
    <property type="entry name" value="PROTEIN YJDN-RELATED"/>
    <property type="match status" value="1"/>
</dbReference>
<proteinExistence type="predicted"/>
<dbReference type="OrthoDB" id="9806473at2"/>
<reference evidence="2 3" key="1">
    <citation type="submission" date="2016-05" db="EMBL/GenBank/DDBJ databases">
        <title>Draft genome sequence of a porcine commensal Rothia nasimurium.</title>
        <authorList>
            <person name="Gaiser R.A."/>
            <person name="Van Baarlen P."/>
            <person name="Wells J.M."/>
        </authorList>
    </citation>
    <scope>NUCLEOTIDE SEQUENCE [LARGE SCALE GENOMIC DNA]</scope>
    <source>
        <strain evidence="2 3">PT-32</strain>
    </source>
</reference>
<evidence type="ECO:0000313" key="2">
    <source>
        <dbReference type="EMBL" id="ORC18873.1"/>
    </source>
</evidence>
<dbReference type="Gene3D" id="3.10.180.10">
    <property type="entry name" value="2,3-Dihydroxybiphenyl 1,2-Dioxygenase, domain 1"/>
    <property type="match status" value="2"/>
</dbReference>
<name>A0A1Y1RPN3_9MICC</name>
<dbReference type="RefSeq" id="WP_083091736.1">
    <property type="nucleotide sequence ID" value="NZ_LXWF01000022.1"/>
</dbReference>
<dbReference type="Proteomes" id="UP000192359">
    <property type="component" value="Unassembled WGS sequence"/>
</dbReference>
<accession>A0A1Y1RPN3</accession>